<protein>
    <recommendedName>
        <fullName evidence="5">Orn/DAP/Arg decarboxylase 2 N-terminal domain-containing protein</fullName>
    </recommendedName>
</protein>
<name>A0ABQ6I3Y7_9MICO</name>
<dbReference type="InterPro" id="IPR022644">
    <property type="entry name" value="De-COase2_N"/>
</dbReference>
<reference evidence="7" key="1">
    <citation type="journal article" date="2019" name="Int. J. Syst. Evol. Microbiol.">
        <title>The Global Catalogue of Microorganisms (GCM) 10K type strain sequencing project: providing services to taxonomists for standard genome sequencing and annotation.</title>
        <authorList>
            <consortium name="The Broad Institute Genomics Platform"/>
            <consortium name="The Broad Institute Genome Sequencing Center for Infectious Disease"/>
            <person name="Wu L."/>
            <person name="Ma J."/>
        </authorList>
    </citation>
    <scope>NUCLEOTIDE SEQUENCE [LARGE SCALE GENOMIC DNA]</scope>
    <source>
        <strain evidence="7">NBRC 106348</strain>
    </source>
</reference>
<dbReference type="SUPFAM" id="SSF51419">
    <property type="entry name" value="PLP-binding barrel"/>
    <property type="match status" value="1"/>
</dbReference>
<comment type="caution">
    <text evidence="6">The sequence shown here is derived from an EMBL/GenBank/DDBJ whole genome shotgun (WGS) entry which is preliminary data.</text>
</comment>
<dbReference type="Gene3D" id="2.40.37.10">
    <property type="entry name" value="Lyase, Ornithine Decarboxylase, Chain A, domain 1"/>
    <property type="match status" value="1"/>
</dbReference>
<keyword evidence="7" id="KW-1185">Reference proteome</keyword>
<gene>
    <name evidence="6" type="ORF">GCM10025864_29640</name>
</gene>
<keyword evidence="3" id="KW-0663">Pyridoxal phosphate</keyword>
<accession>A0ABQ6I3Y7</accession>
<keyword evidence="2" id="KW-0456">Lyase</keyword>
<feature type="region of interest" description="Disordered" evidence="4">
    <location>
        <begin position="110"/>
        <end position="167"/>
    </location>
</feature>
<dbReference type="Gene3D" id="3.20.20.10">
    <property type="entry name" value="Alanine racemase"/>
    <property type="match status" value="1"/>
</dbReference>
<evidence type="ECO:0000256" key="3">
    <source>
        <dbReference type="ARBA" id="ARBA00022898"/>
    </source>
</evidence>
<dbReference type="InterPro" id="IPR009006">
    <property type="entry name" value="Ala_racemase/Decarboxylase_C"/>
</dbReference>
<proteinExistence type="predicted"/>
<evidence type="ECO:0000313" key="6">
    <source>
        <dbReference type="EMBL" id="GMA25205.1"/>
    </source>
</evidence>
<dbReference type="PANTHER" id="PTHR43727">
    <property type="entry name" value="DIAMINOPIMELATE DECARBOXYLASE"/>
    <property type="match status" value="1"/>
</dbReference>
<evidence type="ECO:0000313" key="7">
    <source>
        <dbReference type="Proteomes" id="UP001157091"/>
    </source>
</evidence>
<dbReference type="InterPro" id="IPR022653">
    <property type="entry name" value="De-COase2_pyr-phos_BS"/>
</dbReference>
<organism evidence="6 7">
    <name type="scientific">Luteimicrobium album</name>
    <dbReference type="NCBI Taxonomy" id="1054550"/>
    <lineage>
        <taxon>Bacteria</taxon>
        <taxon>Bacillati</taxon>
        <taxon>Actinomycetota</taxon>
        <taxon>Actinomycetes</taxon>
        <taxon>Micrococcales</taxon>
        <taxon>Luteimicrobium</taxon>
    </lineage>
</organism>
<dbReference type="Proteomes" id="UP001157091">
    <property type="component" value="Unassembled WGS sequence"/>
</dbReference>
<feature type="compositionally biased region" description="Low complexity" evidence="4">
    <location>
        <begin position="112"/>
        <end position="167"/>
    </location>
</feature>
<dbReference type="InterPro" id="IPR029066">
    <property type="entry name" value="PLP-binding_barrel"/>
</dbReference>
<feature type="domain" description="Orn/DAP/Arg decarboxylase 2 N-terminal" evidence="5">
    <location>
        <begin position="53"/>
        <end position="114"/>
    </location>
</feature>
<dbReference type="EMBL" id="BSUK01000001">
    <property type="protein sequence ID" value="GMA25205.1"/>
    <property type="molecule type" value="Genomic_DNA"/>
</dbReference>
<dbReference type="Pfam" id="PF02784">
    <property type="entry name" value="Orn_Arg_deC_N"/>
    <property type="match status" value="1"/>
</dbReference>
<evidence type="ECO:0000259" key="5">
    <source>
        <dbReference type="Pfam" id="PF02784"/>
    </source>
</evidence>
<dbReference type="PROSITE" id="PS00878">
    <property type="entry name" value="ODR_DC_2_1"/>
    <property type="match status" value="1"/>
</dbReference>
<keyword evidence="2" id="KW-0210">Decarboxylase</keyword>
<comment type="cofactor">
    <cofactor evidence="1">
        <name>pyridoxal 5'-phosphate</name>
        <dbReference type="ChEBI" id="CHEBI:597326"/>
    </cofactor>
</comment>
<evidence type="ECO:0000256" key="1">
    <source>
        <dbReference type="ARBA" id="ARBA00001933"/>
    </source>
</evidence>
<evidence type="ECO:0000256" key="4">
    <source>
        <dbReference type="SAM" id="MobiDB-lite"/>
    </source>
</evidence>
<sequence length="167" mass="17134">MTAGALPEPWSRGTVRGADGAMSVGGVDLRELAAEQGTPSYVLDEADFRSRARAYRTAFEQAFAAVGSGVDVYYAGKALLTVAVARWAREEGLRVDTASGGELAVTLRAGVPGPSSACTATTSPTPSSSRRSTRASGGSSSTRSSRSSGSRTSSRRAAGTPRPSWSA</sequence>
<dbReference type="PANTHER" id="PTHR43727:SF2">
    <property type="entry name" value="GROUP IV DECARBOXYLASE"/>
    <property type="match status" value="1"/>
</dbReference>
<evidence type="ECO:0000256" key="2">
    <source>
        <dbReference type="ARBA" id="ARBA00022793"/>
    </source>
</evidence>